<dbReference type="EMBL" id="CM001197">
    <property type="protein sequence ID" value="EGP90741.1"/>
    <property type="molecule type" value="Genomic_DNA"/>
</dbReference>
<dbReference type="GeneID" id="13395936"/>
<dbReference type="Proteomes" id="UP000008062">
    <property type="component" value="Chromosome 2"/>
</dbReference>
<protein>
    <recommendedName>
        <fullName evidence="5">Secreted protein</fullName>
    </recommendedName>
</protein>
<dbReference type="RefSeq" id="XP_003855765.1">
    <property type="nucleotide sequence ID" value="XM_003855717.1"/>
</dbReference>
<accession>F9X3C6</accession>
<evidence type="ECO:0000313" key="4">
    <source>
        <dbReference type="Proteomes" id="UP000008062"/>
    </source>
</evidence>
<gene>
    <name evidence="3" type="ORF">MYCGRDRAFT_90421</name>
</gene>
<feature type="signal peptide" evidence="2">
    <location>
        <begin position="1"/>
        <end position="24"/>
    </location>
</feature>
<evidence type="ECO:0000313" key="3">
    <source>
        <dbReference type="EMBL" id="EGP90741.1"/>
    </source>
</evidence>
<sequence length="106" mass="11637">MSTTHIMRCVGSIIVFLAIRNVAAAPVAVDNSLHAREANALYNDPDDHGDGRWPPEEGSIKAREGKDVTKDPDNHGNRAYPAIEHIPKRDDKHCDVCSSACETSTW</sequence>
<feature type="region of interest" description="Disordered" evidence="1">
    <location>
        <begin position="40"/>
        <end position="84"/>
    </location>
</feature>
<dbReference type="KEGG" id="ztr:MYCGRDRAFT_90421"/>
<feature type="compositionally biased region" description="Basic and acidic residues" evidence="1">
    <location>
        <begin position="45"/>
        <end position="76"/>
    </location>
</feature>
<evidence type="ECO:0000256" key="1">
    <source>
        <dbReference type="SAM" id="MobiDB-lite"/>
    </source>
</evidence>
<dbReference type="VEuPathDB" id="FungiDB:ZTRI_2.141"/>
<name>F9X3C6_ZYMTI</name>
<evidence type="ECO:0008006" key="5">
    <source>
        <dbReference type="Google" id="ProtNLM"/>
    </source>
</evidence>
<reference evidence="3 4" key="1">
    <citation type="journal article" date="2011" name="PLoS Genet.">
        <title>Finished genome of the fungal wheat pathogen Mycosphaerella graminicola reveals dispensome structure, chromosome plasticity, and stealth pathogenesis.</title>
        <authorList>
            <person name="Goodwin S.B."/>
            <person name="Ben M'barek S."/>
            <person name="Dhillon B."/>
            <person name="Wittenberg A.H.J."/>
            <person name="Crane C.F."/>
            <person name="Hane J.K."/>
            <person name="Foster A.J."/>
            <person name="Van der Lee T.A.J."/>
            <person name="Grimwood J."/>
            <person name="Aerts A."/>
            <person name="Antoniw J."/>
            <person name="Bailey A."/>
            <person name="Bluhm B."/>
            <person name="Bowler J."/>
            <person name="Bristow J."/>
            <person name="van der Burgt A."/>
            <person name="Canto-Canche B."/>
            <person name="Churchill A.C.L."/>
            <person name="Conde-Ferraez L."/>
            <person name="Cools H.J."/>
            <person name="Coutinho P.M."/>
            <person name="Csukai M."/>
            <person name="Dehal P."/>
            <person name="De Wit P."/>
            <person name="Donzelli B."/>
            <person name="van de Geest H.C."/>
            <person name="van Ham R.C.H.J."/>
            <person name="Hammond-Kosack K.E."/>
            <person name="Henrissat B."/>
            <person name="Kilian A."/>
            <person name="Kobayashi A.K."/>
            <person name="Koopmann E."/>
            <person name="Kourmpetis Y."/>
            <person name="Kuzniar A."/>
            <person name="Lindquist E."/>
            <person name="Lombard V."/>
            <person name="Maliepaard C."/>
            <person name="Martins N."/>
            <person name="Mehrabi R."/>
            <person name="Nap J.P.H."/>
            <person name="Ponomarenko A."/>
            <person name="Rudd J.J."/>
            <person name="Salamov A."/>
            <person name="Schmutz J."/>
            <person name="Schouten H.J."/>
            <person name="Shapiro H."/>
            <person name="Stergiopoulos I."/>
            <person name="Torriani S.F.F."/>
            <person name="Tu H."/>
            <person name="de Vries R.P."/>
            <person name="Waalwijk C."/>
            <person name="Ware S.B."/>
            <person name="Wiebenga A."/>
            <person name="Zwiers L.-H."/>
            <person name="Oliver R.P."/>
            <person name="Grigoriev I.V."/>
            <person name="Kema G.H.J."/>
        </authorList>
    </citation>
    <scope>NUCLEOTIDE SEQUENCE [LARGE SCALE GENOMIC DNA]</scope>
    <source>
        <strain evidence="4">CBS 115943 / IPO323</strain>
    </source>
</reference>
<dbReference type="InParanoid" id="F9X3C6"/>
<feature type="chain" id="PRO_5003391275" description="Secreted protein" evidence="2">
    <location>
        <begin position="25"/>
        <end position="106"/>
    </location>
</feature>
<keyword evidence="2" id="KW-0732">Signal</keyword>
<organism evidence="3 4">
    <name type="scientific">Zymoseptoria tritici (strain CBS 115943 / IPO323)</name>
    <name type="common">Speckled leaf blotch fungus</name>
    <name type="synonym">Septoria tritici</name>
    <dbReference type="NCBI Taxonomy" id="336722"/>
    <lineage>
        <taxon>Eukaryota</taxon>
        <taxon>Fungi</taxon>
        <taxon>Dikarya</taxon>
        <taxon>Ascomycota</taxon>
        <taxon>Pezizomycotina</taxon>
        <taxon>Dothideomycetes</taxon>
        <taxon>Dothideomycetidae</taxon>
        <taxon>Mycosphaerellales</taxon>
        <taxon>Mycosphaerellaceae</taxon>
        <taxon>Zymoseptoria</taxon>
    </lineage>
</organism>
<evidence type="ECO:0000256" key="2">
    <source>
        <dbReference type="SAM" id="SignalP"/>
    </source>
</evidence>
<dbReference type="HOGENOM" id="CLU_2225322_0_0_1"/>
<dbReference type="AlphaFoldDB" id="F9X3C6"/>
<proteinExistence type="predicted"/>
<keyword evidence="4" id="KW-1185">Reference proteome</keyword>